<dbReference type="Pfam" id="PF13715">
    <property type="entry name" value="CarbopepD_reg_2"/>
    <property type="match status" value="1"/>
</dbReference>
<protein>
    <submittedName>
        <fullName evidence="1">Carboxypeptidase-like regulatory domain-containing protein</fullName>
    </submittedName>
</protein>
<dbReference type="Gene3D" id="2.60.40.1120">
    <property type="entry name" value="Carboxypeptidase-like, regulatory domain"/>
    <property type="match status" value="1"/>
</dbReference>
<evidence type="ECO:0000313" key="1">
    <source>
        <dbReference type="EMBL" id="MBH8559575.1"/>
    </source>
</evidence>
<accession>A0ABS0QAC3</accession>
<comment type="caution">
    <text evidence="1">The sequence shown here is derived from an EMBL/GenBank/DDBJ whole genome shotgun (WGS) entry which is preliminary data.</text>
</comment>
<gene>
    <name evidence="1" type="ORF">I7X13_16055</name>
</gene>
<proteinExistence type="predicted"/>
<sequence>MATLPRISIPQPCAQPWANMSPTAAGRHCAACATEVVDFTRMSDAEILAFMARQGGRRVCALTNATQLAPAAPATRWRRWLLAGLALLGWQSATSCATKPPQQPPVPTTATVATDPATAPARQIIIRGQVLDGASGPAVAGVRVLINDTQFGTTTDEKGNFELVMARDWAPIAGGSVTLKFLGSPFDFQPKDVVLNLKATPQPAALAVHLDSVPNRGKVMGKIRMPEPPVAPPQK</sequence>
<name>A0ABS0QAC3_9BACT</name>
<reference evidence="1 2" key="1">
    <citation type="submission" date="2020-12" db="EMBL/GenBank/DDBJ databases">
        <title>Hymenobacter sp.</title>
        <authorList>
            <person name="Kim M.K."/>
        </authorList>
    </citation>
    <scope>NUCLEOTIDE SEQUENCE [LARGE SCALE GENOMIC DNA]</scope>
    <source>
        <strain evidence="1 2">BT442</strain>
    </source>
</reference>
<dbReference type="RefSeq" id="WP_198076255.1">
    <property type="nucleotide sequence ID" value="NZ_JAEDAE010000008.1"/>
</dbReference>
<dbReference type="Proteomes" id="UP000625631">
    <property type="component" value="Unassembled WGS sequence"/>
</dbReference>
<evidence type="ECO:0000313" key="2">
    <source>
        <dbReference type="Proteomes" id="UP000625631"/>
    </source>
</evidence>
<organism evidence="1 2">
    <name type="scientific">Hymenobacter negativus</name>
    <dbReference type="NCBI Taxonomy" id="2795026"/>
    <lineage>
        <taxon>Bacteria</taxon>
        <taxon>Pseudomonadati</taxon>
        <taxon>Bacteroidota</taxon>
        <taxon>Cytophagia</taxon>
        <taxon>Cytophagales</taxon>
        <taxon>Hymenobacteraceae</taxon>
        <taxon>Hymenobacter</taxon>
    </lineage>
</organism>
<keyword evidence="2" id="KW-1185">Reference proteome</keyword>
<dbReference type="EMBL" id="JAEDAE010000008">
    <property type="protein sequence ID" value="MBH8559575.1"/>
    <property type="molecule type" value="Genomic_DNA"/>
</dbReference>
<dbReference type="InterPro" id="IPR008969">
    <property type="entry name" value="CarboxyPept-like_regulatory"/>
</dbReference>
<dbReference type="SUPFAM" id="SSF49464">
    <property type="entry name" value="Carboxypeptidase regulatory domain-like"/>
    <property type="match status" value="1"/>
</dbReference>